<sequence length="843" mass="91940">MTRAPRPGTRALGSAEAWMRARGWVPLDFQRQTWAAIGAGHHGLLHATTGAGKTYAVWLGLLQRHAAPPAATGGPRLLWITPLRALAGDTAAALQAPMAALAPGWRLGVRTGDTPDAERTAQQRRWPEALVTTPESLSLLIARADAPALLAQVAAVVVDEWHELLASKRGVQVQLALARLRGWQPAVQVWGMSATLANPDEAAAALLGPTAAASAAHVRAPQAKPITVDTLLPAQVQRFAWAGHLGAAMVPAVVAALEGCRSALLFTNTRSQTEWWYQALLDARPDWAGQIALHHGSLDPQVRRWVEHGLKTGALRAVVCTSSLDLGVDFAPVERVLQIGSPKGVARLLQRAGRSGHAPGQPSRVTLVPTHALELVEAAAARDAVQAGRIEPRPALRAPLDVLVQHLVTVALGGGFRPEALLAEVRTTHAYADLSDQDWRWCLDFVRHGGASLHAYPEYRRVQPDASGVWRVPDARLARRHRLNIGTIVADAQLEVRYLNGARLGTVEEGFAARLRPGECFVFAGRTLELVRLHELTAWVRDARGQPPRVPRWQGGRMPLSTTLADAVVARLEAAAHGVFDGPEMAAVQPLLALQGRWSRLPTRQHLVAEVLHDREGCHLFVYPFAGRDVHAGLAAWLAWRAAQAQPRTFSLAVNDYGLELLCAQPVDWAAALPRWLQPPDRATLQAELLASLHAAELAKRRFREIARVAGLLEPGHPGQRRPARQLQASAALFWAVFCRHDPDNRLLHQAQAEVLMQELDLDRLHDALQRMARQTLCLQTIARPTPLALPLWVERQRERLSSETLAARLQRLVAQLERAADAPARAARGRGRRRANPTQEAA</sequence>
<dbReference type="PROSITE" id="PS51194">
    <property type="entry name" value="HELICASE_CTER"/>
    <property type="match status" value="1"/>
</dbReference>
<name>A0A554WW49_9BURK</name>
<comment type="similarity">
    <text evidence="9">Belongs to the Lhr helicase family. Lhr-Core subfamily.</text>
</comment>
<accession>A0A554WW49</accession>
<keyword evidence="4 13" id="KW-0347">Helicase</keyword>
<feature type="domain" description="Helicase C-terminal" evidence="12">
    <location>
        <begin position="252"/>
        <end position="411"/>
    </location>
</feature>
<evidence type="ECO:0000259" key="12">
    <source>
        <dbReference type="PROSITE" id="PS51194"/>
    </source>
</evidence>
<dbReference type="Proteomes" id="UP000318542">
    <property type="component" value="Unassembled WGS sequence"/>
</dbReference>
<protein>
    <submittedName>
        <fullName evidence="13">RNA helicase CrhR</fullName>
        <ecNumber evidence="13">3.6.4.13</ecNumber>
    </submittedName>
</protein>
<dbReference type="InterPro" id="IPR011545">
    <property type="entry name" value="DEAD/DEAH_box_helicase_dom"/>
</dbReference>
<evidence type="ECO:0000256" key="4">
    <source>
        <dbReference type="ARBA" id="ARBA00022806"/>
    </source>
</evidence>
<keyword evidence="2" id="KW-0227">DNA damage</keyword>
<keyword evidence="7" id="KW-0234">DNA repair</keyword>
<dbReference type="CDD" id="cd18796">
    <property type="entry name" value="SF2_C_LHR"/>
    <property type="match status" value="1"/>
</dbReference>
<dbReference type="Pfam" id="PF19306">
    <property type="entry name" value="WHD_Lhr"/>
    <property type="match status" value="1"/>
</dbReference>
<evidence type="ECO:0000256" key="6">
    <source>
        <dbReference type="ARBA" id="ARBA00023125"/>
    </source>
</evidence>
<dbReference type="SMART" id="SM00487">
    <property type="entry name" value="DEXDc"/>
    <property type="match status" value="1"/>
</dbReference>
<dbReference type="InterPro" id="IPR052511">
    <property type="entry name" value="ATP-dep_Helicase"/>
</dbReference>
<dbReference type="InterPro" id="IPR027417">
    <property type="entry name" value="P-loop_NTPase"/>
</dbReference>
<dbReference type="InterPro" id="IPR014001">
    <property type="entry name" value="Helicase_ATP-bd"/>
</dbReference>
<keyword evidence="1" id="KW-0547">Nucleotide-binding</keyword>
<dbReference type="PIRSF" id="PIRSF037307">
    <property type="entry name" value="Lhr-like_helic_prd"/>
    <property type="match status" value="1"/>
</dbReference>
<dbReference type="InterPro" id="IPR013701">
    <property type="entry name" value="Lhr-like_DEAD/DEAH_assoc"/>
</dbReference>
<dbReference type="PANTHER" id="PTHR47962:SF3">
    <property type="entry name" value="LARGE ATP-DEPENDENT HELICASE-RELATED PROTEIN"/>
    <property type="match status" value="1"/>
</dbReference>
<dbReference type="PROSITE" id="PS51192">
    <property type="entry name" value="HELICASE_ATP_BIND_1"/>
    <property type="match status" value="1"/>
</dbReference>
<evidence type="ECO:0000313" key="13">
    <source>
        <dbReference type="EMBL" id="TSE27804.1"/>
    </source>
</evidence>
<dbReference type="Pfam" id="PF08494">
    <property type="entry name" value="DEAD_assoc"/>
    <property type="match status" value="1"/>
</dbReference>
<dbReference type="SMART" id="SM00490">
    <property type="entry name" value="HELICc"/>
    <property type="match status" value="1"/>
</dbReference>
<dbReference type="RefSeq" id="WP_143904369.1">
    <property type="nucleotide sequence ID" value="NZ_VJOL01000077.1"/>
</dbReference>
<evidence type="ECO:0000256" key="2">
    <source>
        <dbReference type="ARBA" id="ARBA00022763"/>
    </source>
</evidence>
<organism evidence="13 14">
    <name type="scientific">Tepidimonas thermarum</name>
    <dbReference type="NCBI Taxonomy" id="335431"/>
    <lineage>
        <taxon>Bacteria</taxon>
        <taxon>Pseudomonadati</taxon>
        <taxon>Pseudomonadota</taxon>
        <taxon>Betaproteobacteria</taxon>
        <taxon>Burkholderiales</taxon>
        <taxon>Tepidimonas</taxon>
    </lineage>
</organism>
<dbReference type="InterPro" id="IPR001650">
    <property type="entry name" value="Helicase_C-like"/>
</dbReference>
<dbReference type="AlphaFoldDB" id="A0A554WW49"/>
<evidence type="ECO:0000256" key="5">
    <source>
        <dbReference type="ARBA" id="ARBA00022840"/>
    </source>
</evidence>
<dbReference type="GO" id="GO:0006281">
    <property type="term" value="P:DNA repair"/>
    <property type="evidence" value="ECO:0007669"/>
    <property type="project" value="UniProtKB-KW"/>
</dbReference>
<keyword evidence="14" id="KW-1185">Reference proteome</keyword>
<keyword evidence="5" id="KW-0067">ATP-binding</keyword>
<dbReference type="Pfam" id="PF00270">
    <property type="entry name" value="DEAD"/>
    <property type="match status" value="1"/>
</dbReference>
<keyword evidence="6" id="KW-0238">DNA-binding</keyword>
<evidence type="ECO:0000256" key="7">
    <source>
        <dbReference type="ARBA" id="ARBA00023204"/>
    </source>
</evidence>
<evidence type="ECO:0000313" key="14">
    <source>
        <dbReference type="Proteomes" id="UP000318542"/>
    </source>
</evidence>
<comment type="caution">
    <text evidence="13">The sequence shown here is derived from an EMBL/GenBank/DDBJ whole genome shotgun (WGS) entry which is preliminary data.</text>
</comment>
<feature type="region of interest" description="Disordered" evidence="10">
    <location>
        <begin position="821"/>
        <end position="843"/>
    </location>
</feature>
<dbReference type="PANTHER" id="PTHR47962">
    <property type="entry name" value="ATP-DEPENDENT HELICASE LHR-RELATED-RELATED"/>
    <property type="match status" value="1"/>
</dbReference>
<evidence type="ECO:0000259" key="11">
    <source>
        <dbReference type="PROSITE" id="PS51192"/>
    </source>
</evidence>
<dbReference type="NCBIfam" id="TIGR04121">
    <property type="entry name" value="DEXH_lig_assoc"/>
    <property type="match status" value="1"/>
</dbReference>
<dbReference type="EMBL" id="VJOL01000077">
    <property type="protein sequence ID" value="TSE27804.1"/>
    <property type="molecule type" value="Genomic_DNA"/>
</dbReference>
<dbReference type="SUPFAM" id="SSF52540">
    <property type="entry name" value="P-loop containing nucleoside triphosphate hydrolases"/>
    <property type="match status" value="1"/>
</dbReference>
<evidence type="ECO:0000256" key="10">
    <source>
        <dbReference type="SAM" id="MobiDB-lite"/>
    </source>
</evidence>
<evidence type="ECO:0000256" key="1">
    <source>
        <dbReference type="ARBA" id="ARBA00022741"/>
    </source>
</evidence>
<dbReference type="InterPro" id="IPR026362">
    <property type="entry name" value="DEXH_lig_assoc"/>
</dbReference>
<keyword evidence="3 13" id="KW-0378">Hydrolase</keyword>
<dbReference type="OrthoDB" id="9815222at2"/>
<dbReference type="Pfam" id="PF00271">
    <property type="entry name" value="Helicase_C"/>
    <property type="match status" value="1"/>
</dbReference>
<gene>
    <name evidence="13" type="primary">crhR</name>
    <name evidence="13" type="ORF">Tther_02481</name>
</gene>
<evidence type="ECO:0000256" key="9">
    <source>
        <dbReference type="ARBA" id="ARBA00093467"/>
    </source>
</evidence>
<keyword evidence="8" id="KW-0413">Isomerase</keyword>
<dbReference type="GO" id="GO:0016887">
    <property type="term" value="F:ATP hydrolysis activity"/>
    <property type="evidence" value="ECO:0007669"/>
    <property type="project" value="TreeGrafter"/>
</dbReference>
<proteinExistence type="inferred from homology"/>
<dbReference type="Gene3D" id="3.40.50.300">
    <property type="entry name" value="P-loop containing nucleotide triphosphate hydrolases"/>
    <property type="match status" value="2"/>
</dbReference>
<dbReference type="InterPro" id="IPR045628">
    <property type="entry name" value="Lhr_WH_dom"/>
</dbReference>
<dbReference type="GO" id="GO:0003677">
    <property type="term" value="F:DNA binding"/>
    <property type="evidence" value="ECO:0007669"/>
    <property type="project" value="UniProtKB-KW"/>
</dbReference>
<dbReference type="GO" id="GO:0003724">
    <property type="term" value="F:RNA helicase activity"/>
    <property type="evidence" value="ECO:0007669"/>
    <property type="project" value="UniProtKB-EC"/>
</dbReference>
<feature type="domain" description="Helicase ATP-binding" evidence="11">
    <location>
        <begin position="34"/>
        <end position="214"/>
    </location>
</feature>
<evidence type="ECO:0000256" key="3">
    <source>
        <dbReference type="ARBA" id="ARBA00022801"/>
    </source>
</evidence>
<dbReference type="EC" id="3.6.4.13" evidence="13"/>
<reference evidence="13 14" key="1">
    <citation type="submission" date="2019-07" db="EMBL/GenBank/DDBJ databases">
        <title>Tepidimonas thermarum AA-1 draft genome.</title>
        <authorList>
            <person name="Da Costa M.S."/>
            <person name="Froufe H.J.C."/>
            <person name="Egas C."/>
            <person name="Albuquerque L."/>
        </authorList>
    </citation>
    <scope>NUCLEOTIDE SEQUENCE [LARGE SCALE GENOMIC DNA]</scope>
    <source>
        <strain evidence="13 14">AA-1</strain>
    </source>
</reference>
<evidence type="ECO:0000256" key="8">
    <source>
        <dbReference type="ARBA" id="ARBA00023235"/>
    </source>
</evidence>
<dbReference type="InterPro" id="IPR017170">
    <property type="entry name" value="Lhr-like"/>
</dbReference>
<dbReference type="GO" id="GO:0005524">
    <property type="term" value="F:ATP binding"/>
    <property type="evidence" value="ECO:0007669"/>
    <property type="project" value="UniProtKB-KW"/>
</dbReference>